<sequence length="128" mass="14665">MAYEPYATLRDYNTYGYDVISDGKLEKRLKQASRHIDSLTFNRIIGKGFDNLTSFQQEIVKECTCELANFEYENEDVIQSVLQNYSINGVSMSFGSSWNVMVQNGVAIMRTTYAKLMQTGLCSLSLRW</sequence>
<dbReference type="EMBL" id="FRCP01000023">
    <property type="protein sequence ID" value="SHM95599.1"/>
    <property type="molecule type" value="Genomic_DNA"/>
</dbReference>
<evidence type="ECO:0000313" key="2">
    <source>
        <dbReference type="Proteomes" id="UP000184038"/>
    </source>
</evidence>
<protein>
    <submittedName>
        <fullName evidence="1">Uncharacterized protein</fullName>
    </submittedName>
</protein>
<accession>A0A1M7MY53</accession>
<gene>
    <name evidence="1" type="ORF">SAMN02746066_04081</name>
</gene>
<dbReference type="RefSeq" id="WP_073290810.1">
    <property type="nucleotide sequence ID" value="NZ_FRCP01000023.1"/>
</dbReference>
<dbReference type="AlphaFoldDB" id="A0A1M7MY53"/>
<organism evidence="1 2">
    <name type="scientific">Anaerosporobacter mobilis DSM 15930</name>
    <dbReference type="NCBI Taxonomy" id="1120996"/>
    <lineage>
        <taxon>Bacteria</taxon>
        <taxon>Bacillati</taxon>
        <taxon>Bacillota</taxon>
        <taxon>Clostridia</taxon>
        <taxon>Lachnospirales</taxon>
        <taxon>Lachnospiraceae</taxon>
        <taxon>Anaerosporobacter</taxon>
    </lineage>
</organism>
<keyword evidence="2" id="KW-1185">Reference proteome</keyword>
<proteinExistence type="predicted"/>
<name>A0A1M7MY53_9FIRM</name>
<reference evidence="1 2" key="1">
    <citation type="submission" date="2016-11" db="EMBL/GenBank/DDBJ databases">
        <authorList>
            <person name="Jaros S."/>
            <person name="Januszkiewicz K."/>
            <person name="Wedrychowicz H."/>
        </authorList>
    </citation>
    <scope>NUCLEOTIDE SEQUENCE [LARGE SCALE GENOMIC DNA]</scope>
    <source>
        <strain evidence="1 2">DSM 15930</strain>
    </source>
</reference>
<evidence type="ECO:0000313" key="1">
    <source>
        <dbReference type="EMBL" id="SHM95599.1"/>
    </source>
</evidence>
<dbReference type="OrthoDB" id="1652136at2"/>
<dbReference type="Proteomes" id="UP000184038">
    <property type="component" value="Unassembled WGS sequence"/>
</dbReference>
<dbReference type="STRING" id="1120996.SAMN02746066_04081"/>